<keyword evidence="3" id="KW-1185">Reference proteome</keyword>
<dbReference type="OrthoDB" id="3149508at2759"/>
<evidence type="ECO:0000313" key="2">
    <source>
        <dbReference type="EMBL" id="KIM34934.1"/>
    </source>
</evidence>
<sequence length="215" mass="24440">SGVQVIVIIDALGIHNLPLVMCLCWGANHAVSEAAFAGFLSFSFLEIRTAFTTRCLNKFRFANLECKTLAYQFYQLLRCRTNPANPMTVPERYAELRWMSQEWRHLKKMKQNGFGHTNKTPGLGDLGLFCPACPQPGISIPDDWQDPSTWYCYLIFLSPNIDNISSELYIYFFVTDGNFKVDHLKQKRPDDDSNSEGMMYAIISTANGRFIGLIS</sequence>
<gene>
    <name evidence="2" type="ORF">M413DRAFT_79915</name>
</gene>
<name>A0A0C3BS87_HEBCY</name>
<reference evidence="2 3" key="1">
    <citation type="submission" date="2014-04" db="EMBL/GenBank/DDBJ databases">
        <authorList>
            <consortium name="DOE Joint Genome Institute"/>
            <person name="Kuo A."/>
            <person name="Gay G."/>
            <person name="Dore J."/>
            <person name="Kohler A."/>
            <person name="Nagy L.G."/>
            <person name="Floudas D."/>
            <person name="Copeland A."/>
            <person name="Barry K.W."/>
            <person name="Cichocki N."/>
            <person name="Veneault-Fourrey C."/>
            <person name="LaButti K."/>
            <person name="Lindquist E.A."/>
            <person name="Lipzen A."/>
            <person name="Lundell T."/>
            <person name="Morin E."/>
            <person name="Murat C."/>
            <person name="Sun H."/>
            <person name="Tunlid A."/>
            <person name="Henrissat B."/>
            <person name="Grigoriev I.V."/>
            <person name="Hibbett D.S."/>
            <person name="Martin F."/>
            <person name="Nordberg H.P."/>
            <person name="Cantor M.N."/>
            <person name="Hua S.X."/>
        </authorList>
    </citation>
    <scope>NUCLEOTIDE SEQUENCE [LARGE SCALE GENOMIC DNA]</scope>
    <source>
        <strain evidence="3">h7</strain>
    </source>
</reference>
<protein>
    <recommendedName>
        <fullName evidence="1">CxC2-like cysteine cluster KDZ transposase-associated domain-containing protein</fullName>
    </recommendedName>
</protein>
<reference evidence="3" key="2">
    <citation type="submission" date="2015-01" db="EMBL/GenBank/DDBJ databases">
        <title>Evolutionary Origins and Diversification of the Mycorrhizal Mutualists.</title>
        <authorList>
            <consortium name="DOE Joint Genome Institute"/>
            <consortium name="Mycorrhizal Genomics Consortium"/>
            <person name="Kohler A."/>
            <person name="Kuo A."/>
            <person name="Nagy L.G."/>
            <person name="Floudas D."/>
            <person name="Copeland A."/>
            <person name="Barry K.W."/>
            <person name="Cichocki N."/>
            <person name="Veneault-Fourrey C."/>
            <person name="LaButti K."/>
            <person name="Lindquist E.A."/>
            <person name="Lipzen A."/>
            <person name="Lundell T."/>
            <person name="Morin E."/>
            <person name="Murat C."/>
            <person name="Riley R."/>
            <person name="Ohm R."/>
            <person name="Sun H."/>
            <person name="Tunlid A."/>
            <person name="Henrissat B."/>
            <person name="Grigoriev I.V."/>
            <person name="Hibbett D.S."/>
            <person name="Martin F."/>
        </authorList>
    </citation>
    <scope>NUCLEOTIDE SEQUENCE [LARGE SCALE GENOMIC DNA]</scope>
    <source>
        <strain evidence="3">h7</strain>
    </source>
</reference>
<feature type="non-terminal residue" evidence="2">
    <location>
        <position position="1"/>
    </location>
</feature>
<dbReference type="Proteomes" id="UP000053424">
    <property type="component" value="Unassembled WGS sequence"/>
</dbReference>
<dbReference type="STRING" id="686832.A0A0C3BS87"/>
<dbReference type="Pfam" id="PF18803">
    <property type="entry name" value="CxC2"/>
    <property type="match status" value="1"/>
</dbReference>
<organism evidence="2 3">
    <name type="scientific">Hebeloma cylindrosporum</name>
    <dbReference type="NCBI Taxonomy" id="76867"/>
    <lineage>
        <taxon>Eukaryota</taxon>
        <taxon>Fungi</taxon>
        <taxon>Dikarya</taxon>
        <taxon>Basidiomycota</taxon>
        <taxon>Agaricomycotina</taxon>
        <taxon>Agaricomycetes</taxon>
        <taxon>Agaricomycetidae</taxon>
        <taxon>Agaricales</taxon>
        <taxon>Agaricineae</taxon>
        <taxon>Hymenogastraceae</taxon>
        <taxon>Hebeloma</taxon>
    </lineage>
</organism>
<evidence type="ECO:0000313" key="3">
    <source>
        <dbReference type="Proteomes" id="UP000053424"/>
    </source>
</evidence>
<dbReference type="InterPro" id="IPR041457">
    <property type="entry name" value="CxC2_KDZ-assoc"/>
</dbReference>
<accession>A0A0C3BS87</accession>
<dbReference type="HOGENOM" id="CLU_1286012_0_0_1"/>
<evidence type="ECO:0000259" key="1">
    <source>
        <dbReference type="Pfam" id="PF18803"/>
    </source>
</evidence>
<dbReference type="EMBL" id="KN831842">
    <property type="protein sequence ID" value="KIM34934.1"/>
    <property type="molecule type" value="Genomic_DNA"/>
</dbReference>
<proteinExistence type="predicted"/>
<feature type="domain" description="CxC2-like cysteine cluster KDZ transposase-associated" evidence="1">
    <location>
        <begin position="4"/>
        <end position="83"/>
    </location>
</feature>
<dbReference type="AlphaFoldDB" id="A0A0C3BS87"/>